<dbReference type="AlphaFoldDB" id="A0A164PP01"/>
<dbReference type="Gene3D" id="3.40.50.720">
    <property type="entry name" value="NAD(P)-binding Rossmann-like Domain"/>
    <property type="match status" value="1"/>
</dbReference>
<dbReference type="Pfam" id="PF16653">
    <property type="entry name" value="Sacchrp_dh_C"/>
    <property type="match status" value="1"/>
</dbReference>
<name>A0A164PP01_9NOCA</name>
<accession>A0A164PP01</accession>
<evidence type="ECO:0000256" key="2">
    <source>
        <dbReference type="SAM" id="MobiDB-lite"/>
    </source>
</evidence>
<comment type="caution">
    <text evidence="4">The sequence shown here is derived from an EMBL/GenBank/DDBJ whole genome shotgun (WGS) entry which is preliminary data.</text>
</comment>
<gene>
    <name evidence="4" type="ORF">AWN90_18530</name>
</gene>
<proteinExistence type="predicted"/>
<dbReference type="InterPro" id="IPR036291">
    <property type="entry name" value="NAD(P)-bd_dom_sf"/>
</dbReference>
<keyword evidence="1" id="KW-0560">Oxidoreductase</keyword>
<dbReference type="GO" id="GO:0016491">
    <property type="term" value="F:oxidoreductase activity"/>
    <property type="evidence" value="ECO:0007669"/>
    <property type="project" value="UniProtKB-KW"/>
</dbReference>
<feature type="domain" description="Saccharopine dehydrogenase-like C-terminal" evidence="3">
    <location>
        <begin position="117"/>
        <end position="355"/>
    </location>
</feature>
<organism evidence="4 5">
    <name type="scientific">Nocardia terpenica</name>
    <dbReference type="NCBI Taxonomy" id="455432"/>
    <lineage>
        <taxon>Bacteria</taxon>
        <taxon>Bacillati</taxon>
        <taxon>Actinomycetota</taxon>
        <taxon>Actinomycetes</taxon>
        <taxon>Mycobacteriales</taxon>
        <taxon>Nocardiaceae</taxon>
        <taxon>Nocardia</taxon>
    </lineage>
</organism>
<evidence type="ECO:0000313" key="5">
    <source>
        <dbReference type="Proteomes" id="UP000076512"/>
    </source>
</evidence>
<dbReference type="InterPro" id="IPR032095">
    <property type="entry name" value="Sacchrp_dh-like_C"/>
</dbReference>
<dbReference type="PANTHER" id="PTHR11133:SF22">
    <property type="entry name" value="ALPHA-AMINOADIPIC SEMIALDEHYDE SYNTHASE, MITOCHONDRIAL"/>
    <property type="match status" value="1"/>
</dbReference>
<dbReference type="STRING" id="455432.AWN90_18530"/>
<dbReference type="SUPFAM" id="SSF51735">
    <property type="entry name" value="NAD(P)-binding Rossmann-fold domains"/>
    <property type="match status" value="1"/>
</dbReference>
<dbReference type="PANTHER" id="PTHR11133">
    <property type="entry name" value="SACCHAROPINE DEHYDROGENASE"/>
    <property type="match status" value="1"/>
</dbReference>
<dbReference type="Proteomes" id="UP000076512">
    <property type="component" value="Unassembled WGS sequence"/>
</dbReference>
<evidence type="ECO:0000259" key="3">
    <source>
        <dbReference type="Pfam" id="PF16653"/>
    </source>
</evidence>
<keyword evidence="5" id="KW-1185">Reference proteome</keyword>
<evidence type="ECO:0000313" key="4">
    <source>
        <dbReference type="EMBL" id="KZM75846.1"/>
    </source>
</evidence>
<dbReference type="InterPro" id="IPR051168">
    <property type="entry name" value="AASS"/>
</dbReference>
<evidence type="ECO:0000256" key="1">
    <source>
        <dbReference type="ARBA" id="ARBA00023002"/>
    </source>
</evidence>
<dbReference type="Gene3D" id="3.30.360.10">
    <property type="entry name" value="Dihydrodipicolinate Reductase, domain 2"/>
    <property type="match status" value="1"/>
</dbReference>
<dbReference type="SUPFAM" id="SSF55347">
    <property type="entry name" value="Glyceraldehyde-3-phosphate dehydrogenase-like, C-terminal domain"/>
    <property type="match status" value="1"/>
</dbReference>
<feature type="region of interest" description="Disordered" evidence="2">
    <location>
        <begin position="376"/>
        <end position="395"/>
    </location>
</feature>
<protein>
    <recommendedName>
        <fullName evidence="3">Saccharopine dehydrogenase-like C-terminal domain-containing protein</fullName>
    </recommendedName>
</protein>
<dbReference type="EMBL" id="LWGR01000003">
    <property type="protein sequence ID" value="KZM75846.1"/>
    <property type="molecule type" value="Genomic_DNA"/>
</dbReference>
<reference evidence="4 5" key="1">
    <citation type="submission" date="2016-04" db="EMBL/GenBank/DDBJ databases">
        <authorList>
            <person name="Evans L.H."/>
            <person name="Alamgir A."/>
            <person name="Owens N."/>
            <person name="Weber N.D."/>
            <person name="Virtaneva K."/>
            <person name="Barbian K."/>
            <person name="Babar A."/>
            <person name="Rosenke K."/>
        </authorList>
    </citation>
    <scope>NUCLEOTIDE SEQUENCE [LARGE SCALE GENOMIC DNA]</scope>
    <source>
        <strain evidence="4 5">IFM 0406</strain>
    </source>
</reference>
<sequence>MGCGQMGRGAAYALARDPRVSCLTLIDRDGGRADGLARWLEPHGDCRILVTDDVADALADSDAVAVALPWAGTRSAIDAAAAAGIPIASITRPPAAQLSELDAVATAAGIPVLLPIGLEPGLTELFALDVARGLGEVAALEIRCGGIPATPRPPWGYTAFFGGEQANHLPIAQRRSLAIKDGRTVSQLRFSGLETRDVPGVGRLEGYHDGMVPWLARHPALAAADCTQKTLRWPGFAGAVTELADLGLLDETPVVVDGVSVSPLRVVENVLAPRLRAGSEDEDIVVLEVTGHGRADTDGRAATASALLVDRFDRSTGLSAMTRTTGFTLASATAMLAEGTVSATGWLRPHEALSATHFTRMKADLAALGVRWTTTAEDPAAASPPSSVTTGGTPA</sequence>